<dbReference type="AlphaFoldDB" id="A0A7C9MEZ4"/>
<gene>
    <name evidence="2" type="ORF">GQ651_12010</name>
</gene>
<reference evidence="2 3" key="1">
    <citation type="submission" date="2019-12" db="EMBL/GenBank/DDBJ databases">
        <authorList>
            <person name="Lee S.D."/>
        </authorList>
    </citation>
    <scope>NUCLEOTIDE SEQUENCE [LARGE SCALE GENOMIC DNA]</scope>
    <source>
        <strain evidence="2 3">GH1-50</strain>
    </source>
</reference>
<sequence length="118" mass="13352">MRRTAAAMVVSTFVGMPAFAEGFQRIDDKNQFLRVVAERDLTRFAIRVRVTETGDIVGRAFGQNVSGDWVWRDGYFCRSLFWGSQNIGDNCQTVEMRGDTLRFTSDRGAGQFADLKLD</sequence>
<name>A0A7C9MEZ4_9RHOB</name>
<reference evidence="2 3" key="2">
    <citation type="submission" date="2020-03" db="EMBL/GenBank/DDBJ databases">
        <title>Kangsaoukella pontilimi gen. nov., sp. nov., a new member of the family Rhodobacteraceae isolated from a tidal mudflat.</title>
        <authorList>
            <person name="Kim I.S."/>
        </authorList>
    </citation>
    <scope>NUCLEOTIDE SEQUENCE [LARGE SCALE GENOMIC DNA]</scope>
    <source>
        <strain evidence="2 3">GH1-50</strain>
    </source>
</reference>
<dbReference type="RefSeq" id="WP_160764485.1">
    <property type="nucleotide sequence ID" value="NZ_WUPT01000002.1"/>
</dbReference>
<organism evidence="2 3">
    <name type="scientific">Kangsaoukella pontilimi</name>
    <dbReference type="NCBI Taxonomy" id="2691042"/>
    <lineage>
        <taxon>Bacteria</taxon>
        <taxon>Pseudomonadati</taxon>
        <taxon>Pseudomonadota</taxon>
        <taxon>Alphaproteobacteria</taxon>
        <taxon>Rhodobacterales</taxon>
        <taxon>Paracoccaceae</taxon>
        <taxon>Kangsaoukella</taxon>
    </lineage>
</organism>
<comment type="caution">
    <text evidence="2">The sequence shown here is derived from an EMBL/GenBank/DDBJ whole genome shotgun (WGS) entry which is preliminary data.</text>
</comment>
<keyword evidence="1" id="KW-0732">Signal</keyword>
<feature type="chain" id="PRO_5028966341" evidence="1">
    <location>
        <begin position="21"/>
        <end position="118"/>
    </location>
</feature>
<dbReference type="Proteomes" id="UP000480350">
    <property type="component" value="Unassembled WGS sequence"/>
</dbReference>
<dbReference type="EMBL" id="WUPT01000002">
    <property type="protein sequence ID" value="MXQ08572.1"/>
    <property type="molecule type" value="Genomic_DNA"/>
</dbReference>
<accession>A0A7C9MEZ4</accession>
<feature type="signal peptide" evidence="1">
    <location>
        <begin position="1"/>
        <end position="20"/>
    </location>
</feature>
<evidence type="ECO:0000256" key="1">
    <source>
        <dbReference type="SAM" id="SignalP"/>
    </source>
</evidence>
<evidence type="ECO:0000313" key="3">
    <source>
        <dbReference type="Proteomes" id="UP000480350"/>
    </source>
</evidence>
<proteinExistence type="predicted"/>
<evidence type="ECO:0000313" key="2">
    <source>
        <dbReference type="EMBL" id="MXQ08572.1"/>
    </source>
</evidence>
<protein>
    <submittedName>
        <fullName evidence="2">Dihydrodipicolinate reductase</fullName>
    </submittedName>
</protein>
<keyword evidence="3" id="KW-1185">Reference proteome</keyword>